<gene>
    <name evidence="2" type="ORF">CLOSAC_05200</name>
</gene>
<evidence type="ECO:0000259" key="1">
    <source>
        <dbReference type="Pfam" id="PF00350"/>
    </source>
</evidence>
<feature type="domain" description="Dynamin N-terminal" evidence="1">
    <location>
        <begin position="87"/>
        <end position="240"/>
    </location>
</feature>
<dbReference type="STRING" id="169679.CSACC_39190"/>
<evidence type="ECO:0000313" key="2">
    <source>
        <dbReference type="EMBL" id="OOM16249.1"/>
    </source>
</evidence>
<protein>
    <submittedName>
        <fullName evidence="2">Dynamin family protein</fullName>
    </submittedName>
</protein>
<proteinExistence type="predicted"/>
<name>A0A1S8NIF0_CLOSA</name>
<dbReference type="Proteomes" id="UP000191154">
    <property type="component" value="Unassembled WGS sequence"/>
</dbReference>
<dbReference type="Pfam" id="PF00350">
    <property type="entry name" value="Dynamin_N"/>
    <property type="match status" value="1"/>
</dbReference>
<evidence type="ECO:0000313" key="3">
    <source>
        <dbReference type="Proteomes" id="UP000191154"/>
    </source>
</evidence>
<dbReference type="InterPro" id="IPR045063">
    <property type="entry name" value="Dynamin_N"/>
</dbReference>
<dbReference type="SUPFAM" id="SSF52540">
    <property type="entry name" value="P-loop containing nucleoside triphosphate hydrolases"/>
    <property type="match status" value="1"/>
</dbReference>
<comment type="caution">
    <text evidence="2">The sequence shown here is derived from an EMBL/GenBank/DDBJ whole genome shotgun (WGS) entry which is preliminary data.</text>
</comment>
<dbReference type="AlphaFoldDB" id="A0A1S8NIF0"/>
<dbReference type="EMBL" id="LZYZ01000001">
    <property type="protein sequence ID" value="OOM16249.1"/>
    <property type="molecule type" value="Genomic_DNA"/>
</dbReference>
<dbReference type="RefSeq" id="WP_077863983.1">
    <property type="nucleotide sequence ID" value="NZ_LZYZ01000001.1"/>
</dbReference>
<accession>A0A1S8NIF0</accession>
<dbReference type="Gene3D" id="3.40.50.300">
    <property type="entry name" value="P-loop containing nucleotide triphosphate hydrolases"/>
    <property type="match status" value="1"/>
</dbReference>
<sequence>MDALSNDFKLEFTAICKMLQSYDESYSYLDNKQFDDIKNFINSDFLKFIESEHFLNKKELVDKFQKELDKFYMYTTCSSLVNKTMIGIGGALNSGKSSFLNNLFSVNILPSMITPATLVPTYVLQNENRKISLLNVFNKIIDVNEEEMKNIYYEFEDTYNLPVSNILNKIFIQIPEQIYSNLAFLDIAGYSLSGKEAYNANNDCKLISEQLNSCDYILWFVDSECGTIKQSDIDFLENLRKDIPILIVISRADKKQIEDIDKIKNEVRMSLKKRGVGVLDIIPYSSKNSDMYSINKIKKYFKKWNMNDVKCTIARDFQVLFDKFGERFYEERKNEKRNLSIMNSLLLNIEQSEDIKKIELIQEEIGYKIDRIKQSEKKLKQLNMKFLSLLRKCAEEVGIDIYESLKDEQNGNIVNFIKEYKKENGIKDKNYKNLINIRLYYSSNESLKNKVLFSNDNNSIIYKEIINKKLSYINRGRLLYHKRSIKNIIKGFSNSSFKLEKKKKNNNIIIKNKVKNLKTKDIGWINIKEV</sequence>
<organism evidence="2 3">
    <name type="scientific">Clostridium saccharobutylicum</name>
    <dbReference type="NCBI Taxonomy" id="169679"/>
    <lineage>
        <taxon>Bacteria</taxon>
        <taxon>Bacillati</taxon>
        <taxon>Bacillota</taxon>
        <taxon>Clostridia</taxon>
        <taxon>Eubacteriales</taxon>
        <taxon>Clostridiaceae</taxon>
        <taxon>Clostridium</taxon>
    </lineage>
</organism>
<reference evidence="2 3" key="1">
    <citation type="submission" date="2016-05" db="EMBL/GenBank/DDBJ databases">
        <title>Microbial solvent formation.</title>
        <authorList>
            <person name="Poehlein A."/>
            <person name="Montoya Solano J.D."/>
            <person name="Flitsch S."/>
            <person name="Krabben P."/>
            <person name="Duerre P."/>
            <person name="Daniel R."/>
        </authorList>
    </citation>
    <scope>NUCLEOTIDE SEQUENCE [LARGE SCALE GENOMIC DNA]</scope>
    <source>
        <strain evidence="2 3">L1-8</strain>
    </source>
</reference>
<dbReference type="InterPro" id="IPR027417">
    <property type="entry name" value="P-loop_NTPase"/>
</dbReference>